<name>D8QGK9_SCHCM</name>
<dbReference type="RefSeq" id="XP_003027692.1">
    <property type="nucleotide sequence ID" value="XM_003027646.1"/>
</dbReference>
<dbReference type="GeneID" id="9597767"/>
<evidence type="ECO:0000313" key="1">
    <source>
        <dbReference type="EMBL" id="EFI92789.1"/>
    </source>
</evidence>
<accession>D8QGK9</accession>
<dbReference type="EMBL" id="GL377312">
    <property type="protein sequence ID" value="EFI92789.1"/>
    <property type="molecule type" value="Genomic_DNA"/>
</dbReference>
<dbReference type="AlphaFoldDB" id="D8QGK9"/>
<feature type="non-terminal residue" evidence="1">
    <location>
        <position position="496"/>
    </location>
</feature>
<dbReference type="HOGENOM" id="CLU_018544_13_1_1"/>
<dbReference type="OrthoDB" id="3365698at2759"/>
<keyword evidence="2" id="KW-1185">Reference proteome</keyword>
<dbReference type="InParanoid" id="D8QGK9"/>
<sequence length="496" mass="56133">MSALPYVTIQCSPDDIRESAEELERAGAIANLELHRDGFRPTIEQAEQIRSQALARELQLSRIDADIAVLIALRERMAKQVEIDRSLASPIHRLIPDVLSEIFLWATLSVPIERRVFRALAIAGVSSYWRRLARDLPRLWTDISIVSERQLGAFLDHLLYLSRDLPLRINNRLLNLLPSVITRIRPFAHRCSSAFLSGVTRDFLSTTHPLVAPNLVDVDIYMTEAPDADASCFRFLQAPRLRTLLLEIDGLSSIHSLALDPPVALTNLRITILDSVPAVYLFPILRQCHITLEVLNVQLPHLNASLPSSGHVDIICLPSLLELYVLDDSPALLQFISAPRVAKFILQDVPHDFLISVLSFLRRAPAMPSSIIWLQIMYPRCKFDVENVQKLLQCFEALEALEDLRIIPSRFRHPVELVRALICRQDAQPLLPNLRRVDFGNGLRMKHGVPQAIRDVYASRKERRVICGRTVVALEGPDMTYDEKGEMLSDSDCDEE</sequence>
<dbReference type="KEGG" id="scm:SCHCO_02639762"/>
<proteinExistence type="predicted"/>
<gene>
    <name evidence="1" type="ORF">SCHCODRAFT_112999</name>
</gene>
<evidence type="ECO:0000313" key="2">
    <source>
        <dbReference type="Proteomes" id="UP000007431"/>
    </source>
</evidence>
<evidence type="ECO:0008006" key="3">
    <source>
        <dbReference type="Google" id="ProtNLM"/>
    </source>
</evidence>
<organism evidence="2">
    <name type="scientific">Schizophyllum commune (strain H4-8 / FGSC 9210)</name>
    <name type="common">Split gill fungus</name>
    <dbReference type="NCBI Taxonomy" id="578458"/>
    <lineage>
        <taxon>Eukaryota</taxon>
        <taxon>Fungi</taxon>
        <taxon>Dikarya</taxon>
        <taxon>Basidiomycota</taxon>
        <taxon>Agaricomycotina</taxon>
        <taxon>Agaricomycetes</taxon>
        <taxon>Agaricomycetidae</taxon>
        <taxon>Agaricales</taxon>
        <taxon>Schizophyllaceae</taxon>
        <taxon>Schizophyllum</taxon>
    </lineage>
</organism>
<protein>
    <recommendedName>
        <fullName evidence="3">F-box domain-containing protein</fullName>
    </recommendedName>
</protein>
<dbReference type="VEuPathDB" id="FungiDB:SCHCODRAFT_02639762"/>
<dbReference type="Proteomes" id="UP000007431">
    <property type="component" value="Unassembled WGS sequence"/>
</dbReference>
<dbReference type="eggNOG" id="ENOG502RD4M">
    <property type="taxonomic scope" value="Eukaryota"/>
</dbReference>
<reference evidence="1 2" key="1">
    <citation type="journal article" date="2010" name="Nat. Biotechnol.">
        <title>Genome sequence of the model mushroom Schizophyllum commune.</title>
        <authorList>
            <person name="Ohm R.A."/>
            <person name="de Jong J.F."/>
            <person name="Lugones L.G."/>
            <person name="Aerts A."/>
            <person name="Kothe E."/>
            <person name="Stajich J.E."/>
            <person name="de Vries R.P."/>
            <person name="Record E."/>
            <person name="Levasseur A."/>
            <person name="Baker S.E."/>
            <person name="Bartholomew K.A."/>
            <person name="Coutinho P.M."/>
            <person name="Erdmann S."/>
            <person name="Fowler T.J."/>
            <person name="Gathman A.C."/>
            <person name="Lombard V."/>
            <person name="Henrissat B."/>
            <person name="Knabe N."/>
            <person name="Kuees U."/>
            <person name="Lilly W.W."/>
            <person name="Lindquist E."/>
            <person name="Lucas S."/>
            <person name="Magnuson J.K."/>
            <person name="Piumi F."/>
            <person name="Raudaskoski M."/>
            <person name="Salamov A."/>
            <person name="Schmutz J."/>
            <person name="Schwarze F.W.M.R."/>
            <person name="vanKuyk P.A."/>
            <person name="Horton J.S."/>
            <person name="Grigoriev I.V."/>
            <person name="Woesten H.A.B."/>
        </authorList>
    </citation>
    <scope>NUCLEOTIDE SEQUENCE [LARGE SCALE GENOMIC DNA]</scope>
    <source>
        <strain evidence="2">H4-8 / FGSC 9210</strain>
    </source>
</reference>